<name>A0ABQ3Z708_9ACTN</name>
<reference evidence="2 3" key="1">
    <citation type="submission" date="2021-01" db="EMBL/GenBank/DDBJ databases">
        <title>Whole genome shotgun sequence of Actinoplanes durhamensis NBRC 14914.</title>
        <authorList>
            <person name="Komaki H."/>
            <person name="Tamura T."/>
        </authorList>
    </citation>
    <scope>NUCLEOTIDE SEQUENCE [LARGE SCALE GENOMIC DNA]</scope>
    <source>
        <strain evidence="2 3">NBRC 14914</strain>
    </source>
</reference>
<dbReference type="Proteomes" id="UP000637628">
    <property type="component" value="Unassembled WGS sequence"/>
</dbReference>
<protein>
    <submittedName>
        <fullName evidence="2">Uncharacterized protein</fullName>
    </submittedName>
</protein>
<evidence type="ECO:0000256" key="1">
    <source>
        <dbReference type="SAM" id="MobiDB-lite"/>
    </source>
</evidence>
<sequence>MLTDRHAVDPDRVFSRGRGRLHRPDDAVIDQDALPRKQGDLAWHLFGVAGGRHQRHCTDERGQPAPGDTVP</sequence>
<gene>
    <name evidence="2" type="ORF">Adu01nite_69550</name>
</gene>
<evidence type="ECO:0000313" key="3">
    <source>
        <dbReference type="Proteomes" id="UP000637628"/>
    </source>
</evidence>
<organism evidence="2 3">
    <name type="scientific">Paractinoplanes durhamensis</name>
    <dbReference type="NCBI Taxonomy" id="113563"/>
    <lineage>
        <taxon>Bacteria</taxon>
        <taxon>Bacillati</taxon>
        <taxon>Actinomycetota</taxon>
        <taxon>Actinomycetes</taxon>
        <taxon>Micromonosporales</taxon>
        <taxon>Micromonosporaceae</taxon>
        <taxon>Paractinoplanes</taxon>
    </lineage>
</organism>
<accession>A0ABQ3Z708</accession>
<evidence type="ECO:0000313" key="2">
    <source>
        <dbReference type="EMBL" id="GIE05605.1"/>
    </source>
</evidence>
<proteinExistence type="predicted"/>
<feature type="region of interest" description="Disordered" evidence="1">
    <location>
        <begin position="52"/>
        <end position="71"/>
    </location>
</feature>
<dbReference type="EMBL" id="BOML01000057">
    <property type="protein sequence ID" value="GIE05605.1"/>
    <property type="molecule type" value="Genomic_DNA"/>
</dbReference>
<keyword evidence="3" id="KW-1185">Reference proteome</keyword>
<comment type="caution">
    <text evidence="2">The sequence shown here is derived from an EMBL/GenBank/DDBJ whole genome shotgun (WGS) entry which is preliminary data.</text>
</comment>